<dbReference type="SUPFAM" id="SSF53328">
    <property type="entry name" value="Formyltransferase"/>
    <property type="match status" value="1"/>
</dbReference>
<reference evidence="7 11" key="2">
    <citation type="submission" date="2019-07" db="EMBL/GenBank/DDBJ databases">
        <title>Rapid identification of Enteric Bacteria from Whole Genome Sequences (WGS) using Average Nucleotide Identity (ANI).</title>
        <authorList>
            <person name="Lane C."/>
        </authorList>
    </citation>
    <scope>NUCLEOTIDE SEQUENCE [LARGE SCALE GENOMIC DNA]</scope>
    <source>
        <strain evidence="8 10">2010D-8464</strain>
        <strain evidence="7 11">2016D-0084</strain>
    </source>
</reference>
<feature type="binding site" evidence="4">
    <location>
        <position position="109"/>
    </location>
    <ligand>
        <name>(6R)-10-formyltetrahydrofolate</name>
        <dbReference type="ChEBI" id="CHEBI:195366"/>
    </ligand>
</feature>
<dbReference type="InterPro" id="IPR036477">
    <property type="entry name" value="Formyl_transf_N_sf"/>
</dbReference>
<dbReference type="OrthoDB" id="9806170at2"/>
<feature type="domain" description="Formyl transferase N-terminal" evidence="5">
    <location>
        <begin position="4"/>
        <end position="183"/>
    </location>
</feature>
<evidence type="ECO:0000313" key="7">
    <source>
        <dbReference type="EMBL" id="TXE90067.1"/>
    </source>
</evidence>
<organism evidence="7 11">
    <name type="scientific">Campylobacter volucris</name>
    <dbReference type="NCBI Taxonomy" id="1031542"/>
    <lineage>
        <taxon>Bacteria</taxon>
        <taxon>Pseudomonadati</taxon>
        <taxon>Campylobacterota</taxon>
        <taxon>Epsilonproteobacteria</taxon>
        <taxon>Campylobacterales</taxon>
        <taxon>Campylobacteraceae</taxon>
        <taxon>Campylobacter</taxon>
    </lineage>
</organism>
<keyword evidence="2 4" id="KW-0808">Transferase</keyword>
<dbReference type="Proteomes" id="UP000321629">
    <property type="component" value="Unassembled WGS sequence"/>
</dbReference>
<evidence type="ECO:0000313" key="11">
    <source>
        <dbReference type="Proteomes" id="UP000321629"/>
    </source>
</evidence>
<dbReference type="GO" id="GO:0005829">
    <property type="term" value="C:cytosol"/>
    <property type="evidence" value="ECO:0007669"/>
    <property type="project" value="TreeGrafter"/>
</dbReference>
<evidence type="ECO:0000313" key="9">
    <source>
        <dbReference type="Proteomes" id="UP000293421"/>
    </source>
</evidence>
<dbReference type="EMBL" id="VOWJ01000002">
    <property type="protein sequence ID" value="TXE90067.1"/>
    <property type="molecule type" value="Genomic_DNA"/>
</dbReference>
<keyword evidence="3 4" id="KW-0658">Purine biosynthesis</keyword>
<dbReference type="GeneID" id="66288172"/>
<dbReference type="InterPro" id="IPR004607">
    <property type="entry name" value="GART"/>
</dbReference>
<evidence type="ECO:0000256" key="4">
    <source>
        <dbReference type="HAMAP-Rule" id="MF_01930"/>
    </source>
</evidence>
<dbReference type="InterPro" id="IPR002376">
    <property type="entry name" value="Formyl_transf_N"/>
</dbReference>
<sequence length="190" mass="21800">MLIKLAVLFSGNGSNLENILKKLHKKTFKDKTFEVALCICNKKDAFGIQRALKYGIKTTIIEHKNFKFREDFDKILVEEIQKYDIDLTILAGFMRILSPVFTQQIKAINLHPSLLPLFKGANAIKESYESDMKVAGVSVHWVNEELDGGIIIAQKAFEKNDLTLKEFEEKIHSLEFELLPLAIRKIFEND</sequence>
<dbReference type="Proteomes" id="UP000321325">
    <property type="component" value="Unassembled WGS sequence"/>
</dbReference>
<feature type="site" description="Raises pKa of active site His" evidence="4">
    <location>
        <position position="147"/>
    </location>
</feature>
<dbReference type="RefSeq" id="WP_039666124.1">
    <property type="nucleotide sequence ID" value="NZ_CP037746.1"/>
</dbReference>
<dbReference type="Pfam" id="PF00551">
    <property type="entry name" value="Formyl_trans_N"/>
    <property type="match status" value="1"/>
</dbReference>
<evidence type="ECO:0000313" key="8">
    <source>
        <dbReference type="EMBL" id="TXK66995.1"/>
    </source>
</evidence>
<reference evidence="6 9" key="1">
    <citation type="submission" date="2019-02" db="EMBL/GenBank/DDBJ databases">
        <title>Use of ANI for Rapid Identification of Enteric Bacteria.</title>
        <authorList>
            <person name="Pruckler J."/>
            <person name="Lane C."/>
            <person name="Aubert R."/>
        </authorList>
    </citation>
    <scope>NUCLEOTIDE SEQUENCE [LARGE SCALE GENOMIC DNA]</scope>
    <source>
        <strain evidence="6 9">2014D-0083</strain>
    </source>
</reference>
<evidence type="ECO:0000256" key="1">
    <source>
        <dbReference type="ARBA" id="ARBA00005054"/>
    </source>
</evidence>
<comment type="catalytic activity">
    <reaction evidence="4">
        <text>N(1)-(5-phospho-beta-D-ribosyl)glycinamide + (6R)-10-formyltetrahydrofolate = N(2)-formyl-N(1)-(5-phospho-beta-D-ribosyl)glycinamide + (6S)-5,6,7,8-tetrahydrofolate + H(+)</text>
        <dbReference type="Rhea" id="RHEA:15053"/>
        <dbReference type="ChEBI" id="CHEBI:15378"/>
        <dbReference type="ChEBI" id="CHEBI:57453"/>
        <dbReference type="ChEBI" id="CHEBI:143788"/>
        <dbReference type="ChEBI" id="CHEBI:147286"/>
        <dbReference type="ChEBI" id="CHEBI:195366"/>
        <dbReference type="EC" id="2.1.2.2"/>
    </reaction>
</comment>
<feature type="binding site" evidence="4">
    <location>
        <begin position="13"/>
        <end position="15"/>
    </location>
    <ligand>
        <name>N(1)-(5-phospho-beta-D-ribosyl)glycinamide</name>
        <dbReference type="ChEBI" id="CHEBI:143788"/>
    </ligand>
</feature>
<dbReference type="NCBIfam" id="TIGR00639">
    <property type="entry name" value="PurN"/>
    <property type="match status" value="1"/>
</dbReference>
<comment type="pathway">
    <text evidence="1 4">Purine metabolism; IMP biosynthesis via de novo pathway; N(2)-formyl-N(1)-(5-phospho-D-ribosyl)glycinamide from N(1)-(5-phospho-D-ribosyl)glycinamide (10-formyl THF route): step 1/1.</text>
</comment>
<dbReference type="GO" id="GO:0004644">
    <property type="term" value="F:phosphoribosylglycinamide formyltransferase activity"/>
    <property type="evidence" value="ECO:0007669"/>
    <property type="project" value="UniProtKB-UniRule"/>
</dbReference>
<dbReference type="AlphaFoldDB" id="A0A5C8KZN3"/>
<evidence type="ECO:0000313" key="10">
    <source>
        <dbReference type="Proteomes" id="UP000321325"/>
    </source>
</evidence>
<feature type="binding site" evidence="4">
    <location>
        <position position="69"/>
    </location>
    <ligand>
        <name>(6R)-10-formyltetrahydrofolate</name>
        <dbReference type="ChEBI" id="CHEBI:195366"/>
    </ligand>
</feature>
<dbReference type="GO" id="GO:0006189">
    <property type="term" value="P:'de novo' IMP biosynthetic process"/>
    <property type="evidence" value="ECO:0007669"/>
    <property type="project" value="UniProtKB-UniRule"/>
</dbReference>
<feature type="binding site" evidence="4">
    <location>
        <begin position="94"/>
        <end position="97"/>
    </location>
    <ligand>
        <name>(6R)-10-formyltetrahydrofolate</name>
        <dbReference type="ChEBI" id="CHEBI:195366"/>
    </ligand>
</feature>
<proteinExistence type="inferred from homology"/>
<name>A0A5C8KZN3_9BACT</name>
<protein>
    <recommendedName>
        <fullName evidence="4">Phosphoribosylglycinamide formyltransferase</fullName>
        <ecNumber evidence="4">2.1.2.2</ecNumber>
    </recommendedName>
    <alternativeName>
        <fullName evidence="4">5'-phosphoribosylglycinamide transformylase</fullName>
    </alternativeName>
    <alternativeName>
        <fullName evidence="4">GAR transformylase</fullName>
        <shortName evidence="4">GART</shortName>
    </alternativeName>
</protein>
<dbReference type="EC" id="2.1.2.2" evidence="4"/>
<gene>
    <name evidence="4 7" type="primary">purN</name>
    <name evidence="6" type="ORF">A9460_00625</name>
    <name evidence="7" type="ORF">FPD38_00075</name>
    <name evidence="8" type="ORF">FVD15_07130</name>
</gene>
<dbReference type="EMBL" id="VRMB01000036">
    <property type="protein sequence ID" value="TXK66995.1"/>
    <property type="molecule type" value="Genomic_DNA"/>
</dbReference>
<dbReference type="Gene3D" id="3.40.50.170">
    <property type="entry name" value="Formyl transferase, N-terminal domain"/>
    <property type="match status" value="1"/>
</dbReference>
<evidence type="ECO:0000313" key="6">
    <source>
        <dbReference type="EMBL" id="QBL12915.1"/>
    </source>
</evidence>
<feature type="active site" description="Proton donor" evidence="4">
    <location>
        <position position="111"/>
    </location>
</feature>
<dbReference type="HAMAP" id="MF_01930">
    <property type="entry name" value="PurN"/>
    <property type="match status" value="1"/>
</dbReference>
<dbReference type="CDD" id="cd08645">
    <property type="entry name" value="FMT_core_GART"/>
    <property type="match status" value="1"/>
</dbReference>
<evidence type="ECO:0000256" key="3">
    <source>
        <dbReference type="ARBA" id="ARBA00022755"/>
    </source>
</evidence>
<dbReference type="PANTHER" id="PTHR43369">
    <property type="entry name" value="PHOSPHORIBOSYLGLYCINAMIDE FORMYLTRANSFERASE"/>
    <property type="match status" value="1"/>
</dbReference>
<dbReference type="EMBL" id="CP037746">
    <property type="protein sequence ID" value="QBL12915.1"/>
    <property type="molecule type" value="Genomic_DNA"/>
</dbReference>
<accession>A0A5C8KZN3</accession>
<keyword evidence="10" id="KW-1185">Reference proteome</keyword>
<comment type="similarity">
    <text evidence="4">Belongs to the GART family.</text>
</comment>
<dbReference type="UniPathway" id="UPA00074">
    <property type="reaction ID" value="UER00126"/>
</dbReference>
<evidence type="ECO:0000256" key="2">
    <source>
        <dbReference type="ARBA" id="ARBA00022679"/>
    </source>
</evidence>
<comment type="function">
    <text evidence="4">Catalyzes the transfer of a formyl group from 10-formyltetrahydrofolate to 5-phospho-ribosyl-glycinamide (GAR), producing 5-phospho-ribosyl-N-formylglycinamide (FGAR) and tetrahydrofolate.</text>
</comment>
<dbReference type="Proteomes" id="UP000293421">
    <property type="component" value="Chromosome"/>
</dbReference>
<dbReference type="PANTHER" id="PTHR43369:SF2">
    <property type="entry name" value="PHOSPHORIBOSYLGLYCINAMIDE FORMYLTRANSFERASE"/>
    <property type="match status" value="1"/>
</dbReference>
<evidence type="ECO:0000259" key="5">
    <source>
        <dbReference type="Pfam" id="PF00551"/>
    </source>
</evidence>